<dbReference type="EMBL" id="PKOZ01000004">
    <property type="protein sequence ID" value="PQD95435.1"/>
    <property type="molecule type" value="Genomic_DNA"/>
</dbReference>
<dbReference type="InterPro" id="IPR052539">
    <property type="entry name" value="MGD_biosynthesis_adapter"/>
</dbReference>
<gene>
    <name evidence="2" type="primary">mobB</name>
    <name evidence="2" type="ORF">CYL18_09115</name>
</gene>
<dbReference type="Gene3D" id="3.40.50.300">
    <property type="entry name" value="P-loop containing nucleotide triphosphate hydrolases"/>
    <property type="match status" value="1"/>
</dbReference>
<dbReference type="NCBIfam" id="TIGR00176">
    <property type="entry name" value="mobB"/>
    <property type="match status" value="1"/>
</dbReference>
<dbReference type="Proteomes" id="UP000239663">
    <property type="component" value="Unassembled WGS sequence"/>
</dbReference>
<sequence>MVTPVWQVVGYQNSGKTVFILSMVSYLKSIGVHTAVLKHHGHGGTPDPAVMKDSDKYFKAGADAALVEGEGVIHLQGRMEENFLSKSLAILMAFETDVILLEGYKKEPYPKIVMIRKEADLSLLEEVTNCQAVILWPGVALRDRIIHLNLPIFSLGDNQRIFEWMVDELGINH</sequence>
<dbReference type="OrthoDB" id="9786803at2"/>
<protein>
    <submittedName>
        <fullName evidence="2">Molybdopterin-guanine dinucleotide biosynthesis protein B</fullName>
    </submittedName>
</protein>
<keyword evidence="3" id="KW-1185">Reference proteome</keyword>
<organism evidence="2 3">
    <name type="scientific">Pradoshia eiseniae</name>
    <dbReference type="NCBI Taxonomy" id="2064768"/>
    <lineage>
        <taxon>Bacteria</taxon>
        <taxon>Bacillati</taxon>
        <taxon>Bacillota</taxon>
        <taxon>Bacilli</taxon>
        <taxon>Bacillales</taxon>
        <taxon>Bacillaceae</taxon>
        <taxon>Pradoshia</taxon>
    </lineage>
</organism>
<dbReference type="RefSeq" id="WP_104849190.1">
    <property type="nucleotide sequence ID" value="NZ_PKOZ01000004.1"/>
</dbReference>
<dbReference type="GO" id="GO:0006777">
    <property type="term" value="P:Mo-molybdopterin cofactor biosynthetic process"/>
    <property type="evidence" value="ECO:0007669"/>
    <property type="project" value="InterPro"/>
</dbReference>
<dbReference type="PANTHER" id="PTHR40072">
    <property type="entry name" value="MOLYBDOPTERIN-GUANINE DINUCLEOTIDE BIOSYNTHESIS ADAPTER PROTEIN-RELATED"/>
    <property type="match status" value="1"/>
</dbReference>
<comment type="caution">
    <text evidence="2">The sequence shown here is derived from an EMBL/GenBank/DDBJ whole genome shotgun (WGS) entry which is preliminary data.</text>
</comment>
<evidence type="ECO:0000259" key="1">
    <source>
        <dbReference type="Pfam" id="PF03205"/>
    </source>
</evidence>
<accession>A0A2S7N0C5</accession>
<dbReference type="GO" id="GO:0005525">
    <property type="term" value="F:GTP binding"/>
    <property type="evidence" value="ECO:0007669"/>
    <property type="project" value="InterPro"/>
</dbReference>
<name>A0A2S7N0C5_9BACI</name>
<dbReference type="Pfam" id="PF03205">
    <property type="entry name" value="MobB"/>
    <property type="match status" value="1"/>
</dbReference>
<dbReference type="InterPro" id="IPR027417">
    <property type="entry name" value="P-loop_NTPase"/>
</dbReference>
<dbReference type="SUPFAM" id="SSF52540">
    <property type="entry name" value="P-loop containing nucleoside triphosphate hydrolases"/>
    <property type="match status" value="1"/>
</dbReference>
<proteinExistence type="predicted"/>
<evidence type="ECO:0000313" key="2">
    <source>
        <dbReference type="EMBL" id="PQD95435.1"/>
    </source>
</evidence>
<dbReference type="PANTHER" id="PTHR40072:SF1">
    <property type="entry name" value="MOLYBDOPTERIN-GUANINE DINUCLEOTIDE BIOSYNTHESIS ADAPTER PROTEIN"/>
    <property type="match status" value="1"/>
</dbReference>
<evidence type="ECO:0000313" key="3">
    <source>
        <dbReference type="Proteomes" id="UP000239663"/>
    </source>
</evidence>
<feature type="domain" description="Molybdopterin-guanine dinucleotide biosynthesis protein B (MobB)" evidence="1">
    <location>
        <begin position="6"/>
        <end position="134"/>
    </location>
</feature>
<dbReference type="InterPro" id="IPR004435">
    <property type="entry name" value="MobB_dom"/>
</dbReference>
<dbReference type="AlphaFoldDB" id="A0A2S7N0C5"/>
<reference evidence="2 3" key="1">
    <citation type="submission" date="2017-12" db="EMBL/GenBank/DDBJ databases">
        <title>Taxonomic description and draft genome of Pradoshia cofamensis Gen. nov., sp. nov., a thermotolerant bacillale isolated from anterior gut of earthworm Eisenia fetida.</title>
        <authorList>
            <person name="Saha T."/>
            <person name="Chakraborty R."/>
        </authorList>
    </citation>
    <scope>NUCLEOTIDE SEQUENCE [LARGE SCALE GENOMIC DNA]</scope>
    <source>
        <strain evidence="2 3">EAG3</strain>
    </source>
</reference>